<dbReference type="InterPro" id="IPR015590">
    <property type="entry name" value="Aldehyde_DH_dom"/>
</dbReference>
<evidence type="ECO:0000313" key="3">
    <source>
        <dbReference type="Proteomes" id="UP000281553"/>
    </source>
</evidence>
<dbReference type="PANTHER" id="PTHR11699">
    <property type="entry name" value="ALDEHYDE DEHYDROGENASE-RELATED"/>
    <property type="match status" value="1"/>
</dbReference>
<proteinExistence type="predicted"/>
<dbReference type="SUPFAM" id="SSF53720">
    <property type="entry name" value="ALDH-like"/>
    <property type="match status" value="1"/>
</dbReference>
<dbReference type="InterPro" id="IPR016162">
    <property type="entry name" value="Ald_DH_N"/>
</dbReference>
<evidence type="ECO:0000313" key="2">
    <source>
        <dbReference type="EMBL" id="VDN44291.1"/>
    </source>
</evidence>
<reference evidence="2 3" key="1">
    <citation type="submission" date="2018-11" db="EMBL/GenBank/DDBJ databases">
        <authorList>
            <consortium name="Pathogen Informatics"/>
        </authorList>
    </citation>
    <scope>NUCLEOTIDE SEQUENCE [LARGE SCALE GENOMIC DNA]</scope>
</reference>
<evidence type="ECO:0000259" key="1">
    <source>
        <dbReference type="Pfam" id="PF00171"/>
    </source>
</evidence>
<accession>A0A3P7PMV3</accession>
<feature type="domain" description="Aldehyde dehydrogenase" evidence="1">
    <location>
        <begin position="2"/>
        <end position="105"/>
    </location>
</feature>
<sequence length="125" mass="13679">MDSGKPLDSARGDIEFAVRTFRYFAGFADKLHGKVIPADGDVVCWTRHEPVGVVGAIIPWNYPLDIIAIKLAPALCCGCTVVVKPAEETPLSALFLGGLIKKVGMCRCAFFFHFPLPECMLTFNF</sequence>
<protein>
    <recommendedName>
        <fullName evidence="1">Aldehyde dehydrogenase domain-containing protein</fullName>
    </recommendedName>
</protein>
<dbReference type="EMBL" id="UYRU01110886">
    <property type="protein sequence ID" value="VDN44291.1"/>
    <property type="molecule type" value="Genomic_DNA"/>
</dbReference>
<dbReference type="Proteomes" id="UP000281553">
    <property type="component" value="Unassembled WGS sequence"/>
</dbReference>
<dbReference type="Gene3D" id="3.40.605.10">
    <property type="entry name" value="Aldehyde Dehydrogenase, Chain A, domain 1"/>
    <property type="match status" value="1"/>
</dbReference>
<dbReference type="GO" id="GO:0016491">
    <property type="term" value="F:oxidoreductase activity"/>
    <property type="evidence" value="ECO:0007669"/>
    <property type="project" value="InterPro"/>
</dbReference>
<keyword evidence="3" id="KW-1185">Reference proteome</keyword>
<dbReference type="InterPro" id="IPR016161">
    <property type="entry name" value="Ald_DH/histidinol_DH"/>
</dbReference>
<organism evidence="2 3">
    <name type="scientific">Dibothriocephalus latus</name>
    <name type="common">Fish tapeworm</name>
    <name type="synonym">Diphyllobothrium latum</name>
    <dbReference type="NCBI Taxonomy" id="60516"/>
    <lineage>
        <taxon>Eukaryota</taxon>
        <taxon>Metazoa</taxon>
        <taxon>Spiralia</taxon>
        <taxon>Lophotrochozoa</taxon>
        <taxon>Platyhelminthes</taxon>
        <taxon>Cestoda</taxon>
        <taxon>Eucestoda</taxon>
        <taxon>Diphyllobothriidea</taxon>
        <taxon>Diphyllobothriidae</taxon>
        <taxon>Dibothriocephalus</taxon>
    </lineage>
</organism>
<dbReference type="Pfam" id="PF00171">
    <property type="entry name" value="Aldedh"/>
    <property type="match status" value="1"/>
</dbReference>
<gene>
    <name evidence="2" type="ORF">DILT_LOCUS19306</name>
</gene>
<dbReference type="OrthoDB" id="310895at2759"/>
<dbReference type="AlphaFoldDB" id="A0A3P7PMV3"/>
<name>A0A3P7PMV3_DIBLA</name>